<dbReference type="PROSITE" id="PS50995">
    <property type="entry name" value="HTH_MARR_2"/>
    <property type="match status" value="1"/>
</dbReference>
<evidence type="ECO:0000313" key="2">
    <source>
        <dbReference type="EMBL" id="RZS91040.1"/>
    </source>
</evidence>
<dbReference type="Gene3D" id="1.10.10.10">
    <property type="entry name" value="Winged helix-like DNA-binding domain superfamily/Winged helix DNA-binding domain"/>
    <property type="match status" value="1"/>
</dbReference>
<feature type="domain" description="HTH marR-type" evidence="1">
    <location>
        <begin position="6"/>
        <end position="139"/>
    </location>
</feature>
<dbReference type="InterPro" id="IPR000835">
    <property type="entry name" value="HTH_MarR-typ"/>
</dbReference>
<comment type="caution">
    <text evidence="2">The sequence shown here is derived from an EMBL/GenBank/DDBJ whole genome shotgun (WGS) entry which is preliminary data.</text>
</comment>
<dbReference type="RefSeq" id="WP_130491155.1">
    <property type="nucleotide sequence ID" value="NZ_SGXD01000001.1"/>
</dbReference>
<dbReference type="GO" id="GO:0003700">
    <property type="term" value="F:DNA-binding transcription factor activity"/>
    <property type="evidence" value="ECO:0007669"/>
    <property type="project" value="InterPro"/>
</dbReference>
<dbReference type="OrthoDB" id="4463574at2"/>
<dbReference type="PANTHER" id="PTHR33164:SF43">
    <property type="entry name" value="HTH-TYPE TRANSCRIPTIONAL REPRESSOR YETL"/>
    <property type="match status" value="1"/>
</dbReference>
<gene>
    <name evidence="2" type="ORF">EV189_0272</name>
</gene>
<dbReference type="Pfam" id="PF12802">
    <property type="entry name" value="MarR_2"/>
    <property type="match status" value="1"/>
</dbReference>
<dbReference type="Proteomes" id="UP000293638">
    <property type="component" value="Unassembled WGS sequence"/>
</dbReference>
<evidence type="ECO:0000313" key="3">
    <source>
        <dbReference type="Proteomes" id="UP000293638"/>
    </source>
</evidence>
<protein>
    <submittedName>
        <fullName evidence="2">MarR family protein</fullName>
    </submittedName>
</protein>
<name>A0A4Q7NVN6_9ACTN</name>
<dbReference type="SMART" id="SM00347">
    <property type="entry name" value="HTH_MARR"/>
    <property type="match status" value="1"/>
</dbReference>
<dbReference type="PRINTS" id="PR00598">
    <property type="entry name" value="HTHMARR"/>
</dbReference>
<dbReference type="InterPro" id="IPR036390">
    <property type="entry name" value="WH_DNA-bd_sf"/>
</dbReference>
<evidence type="ECO:0000259" key="1">
    <source>
        <dbReference type="PROSITE" id="PS50995"/>
    </source>
</evidence>
<dbReference type="InterPro" id="IPR036388">
    <property type="entry name" value="WH-like_DNA-bd_sf"/>
</dbReference>
<dbReference type="EMBL" id="SGXD01000001">
    <property type="protein sequence ID" value="RZS91040.1"/>
    <property type="molecule type" value="Genomic_DNA"/>
</dbReference>
<reference evidence="2 3" key="1">
    <citation type="submission" date="2019-02" db="EMBL/GenBank/DDBJ databases">
        <title>Genomic Encyclopedia of Type Strains, Phase IV (KMG-IV): sequencing the most valuable type-strain genomes for metagenomic binning, comparative biology and taxonomic classification.</title>
        <authorList>
            <person name="Goeker M."/>
        </authorList>
    </citation>
    <scope>NUCLEOTIDE SEQUENCE [LARGE SCALE GENOMIC DNA]</scope>
    <source>
        <strain evidence="2 3">DSM 45622</strain>
    </source>
</reference>
<sequence length="139" mass="15134">MSSPTPEQVWAELQGFVEAHAVRKRLRERLGTAMGTGGGKVKLLLLLESSALSHGEVAEALGVDRPYTTVLVNALEEQGLVERRTDSDDRRRKLVALTEQGRRTVSDAREVIDTPPAALDRLSPAELTSLSKILAKLHG</sequence>
<dbReference type="GO" id="GO:0006950">
    <property type="term" value="P:response to stress"/>
    <property type="evidence" value="ECO:0007669"/>
    <property type="project" value="TreeGrafter"/>
</dbReference>
<dbReference type="InterPro" id="IPR039422">
    <property type="entry name" value="MarR/SlyA-like"/>
</dbReference>
<dbReference type="AlphaFoldDB" id="A0A4Q7NVN6"/>
<dbReference type="PANTHER" id="PTHR33164">
    <property type="entry name" value="TRANSCRIPTIONAL REGULATOR, MARR FAMILY"/>
    <property type="match status" value="1"/>
</dbReference>
<proteinExistence type="predicted"/>
<dbReference type="SUPFAM" id="SSF46785">
    <property type="entry name" value="Winged helix' DNA-binding domain"/>
    <property type="match status" value="1"/>
</dbReference>
<accession>A0A4Q7NVN6</accession>
<keyword evidence="3" id="KW-1185">Reference proteome</keyword>
<organism evidence="2 3">
    <name type="scientific">Motilibacter rhizosphaerae</name>
    <dbReference type="NCBI Taxonomy" id="598652"/>
    <lineage>
        <taxon>Bacteria</taxon>
        <taxon>Bacillati</taxon>
        <taxon>Actinomycetota</taxon>
        <taxon>Actinomycetes</taxon>
        <taxon>Motilibacterales</taxon>
        <taxon>Motilibacteraceae</taxon>
        <taxon>Motilibacter</taxon>
    </lineage>
</organism>